<dbReference type="InterPro" id="IPR016181">
    <property type="entry name" value="Acyl_CoA_acyltransferase"/>
</dbReference>
<evidence type="ECO:0000313" key="5">
    <source>
        <dbReference type="EMBL" id="KFI54069.1"/>
    </source>
</evidence>
<evidence type="ECO:0000256" key="3">
    <source>
        <dbReference type="SAM" id="MobiDB-lite"/>
    </source>
</evidence>
<feature type="domain" description="N-acetyltransferase" evidence="4">
    <location>
        <begin position="73"/>
        <end position="234"/>
    </location>
</feature>
<dbReference type="eggNOG" id="COG0456">
    <property type="taxonomic scope" value="Bacteria"/>
</dbReference>
<dbReference type="Proteomes" id="UP000029072">
    <property type="component" value="Unassembled WGS sequence"/>
</dbReference>
<sequence>MTPRAQGIHRQTRAKSHERNQRTTPPRETQRPDADSGPESRESEELNATTPVSRTESPTKQANTGPTMKLMTLRIAPIEPQWFGQKAQVQSHTWHELNQGHIPQEIADAITPDFALRLTRNAANNSNQATLVALDDNQVIGFAELLRTPRPPINRPDAAELASLYVLTAHHRKGVGRMLVEAGKHAIGNDRLALWVMAFNANAQGFYRHIGFHETGHTQTEDMGPELEMINYAGEPNQR</sequence>
<dbReference type="PROSITE" id="PS51186">
    <property type="entry name" value="GNAT"/>
    <property type="match status" value="1"/>
</dbReference>
<dbReference type="EMBL" id="JGYS01000011">
    <property type="protein sequence ID" value="KFI54069.1"/>
    <property type="molecule type" value="Genomic_DNA"/>
</dbReference>
<evidence type="ECO:0000256" key="1">
    <source>
        <dbReference type="ARBA" id="ARBA00022679"/>
    </source>
</evidence>
<name>A0A087A5L9_9BIFI</name>
<dbReference type="AlphaFoldDB" id="A0A087A5L9"/>
<feature type="region of interest" description="Disordered" evidence="3">
    <location>
        <begin position="1"/>
        <end position="67"/>
    </location>
</feature>
<dbReference type="InterPro" id="IPR050832">
    <property type="entry name" value="Bact_Acetyltransf"/>
</dbReference>
<accession>A0A087A5L9</accession>
<proteinExistence type="predicted"/>
<evidence type="ECO:0000259" key="4">
    <source>
        <dbReference type="PROSITE" id="PS51186"/>
    </source>
</evidence>
<keyword evidence="1 5" id="KW-0808">Transferase</keyword>
<protein>
    <submittedName>
        <fullName evidence="5">Acetyl transferase</fullName>
    </submittedName>
</protein>
<feature type="compositionally biased region" description="Polar residues" evidence="3">
    <location>
        <begin position="46"/>
        <end position="66"/>
    </location>
</feature>
<dbReference type="STRING" id="1437609.BCAL_2289"/>
<organism evidence="5 6">
    <name type="scientific">Bifidobacterium callitrichos DSM 23973</name>
    <dbReference type="NCBI Taxonomy" id="1437609"/>
    <lineage>
        <taxon>Bacteria</taxon>
        <taxon>Bacillati</taxon>
        <taxon>Actinomycetota</taxon>
        <taxon>Actinomycetes</taxon>
        <taxon>Bifidobacteriales</taxon>
        <taxon>Bifidobacteriaceae</taxon>
        <taxon>Bifidobacterium</taxon>
    </lineage>
</organism>
<evidence type="ECO:0000313" key="6">
    <source>
        <dbReference type="Proteomes" id="UP000029072"/>
    </source>
</evidence>
<dbReference type="Gene3D" id="3.40.630.30">
    <property type="match status" value="1"/>
</dbReference>
<dbReference type="Pfam" id="PF00583">
    <property type="entry name" value="Acetyltransf_1"/>
    <property type="match status" value="1"/>
</dbReference>
<dbReference type="SUPFAM" id="SSF55729">
    <property type="entry name" value="Acyl-CoA N-acyltransferases (Nat)"/>
    <property type="match status" value="1"/>
</dbReference>
<keyword evidence="2" id="KW-0012">Acyltransferase</keyword>
<dbReference type="InterPro" id="IPR000182">
    <property type="entry name" value="GNAT_dom"/>
</dbReference>
<feature type="compositionally biased region" description="Basic and acidic residues" evidence="3">
    <location>
        <begin position="28"/>
        <end position="44"/>
    </location>
</feature>
<comment type="caution">
    <text evidence="5">The sequence shown here is derived from an EMBL/GenBank/DDBJ whole genome shotgun (WGS) entry which is preliminary data.</text>
</comment>
<reference evidence="5 6" key="1">
    <citation type="submission" date="2014-03" db="EMBL/GenBank/DDBJ databases">
        <title>Genomics of Bifidobacteria.</title>
        <authorList>
            <person name="Ventura M."/>
            <person name="Milani C."/>
            <person name="Lugli G.A."/>
        </authorList>
    </citation>
    <scope>NUCLEOTIDE SEQUENCE [LARGE SCALE GENOMIC DNA]</scope>
    <source>
        <strain evidence="5 6">DSM 23973</strain>
    </source>
</reference>
<dbReference type="PANTHER" id="PTHR43877">
    <property type="entry name" value="AMINOALKYLPHOSPHONATE N-ACETYLTRANSFERASE-RELATED-RELATED"/>
    <property type="match status" value="1"/>
</dbReference>
<evidence type="ECO:0000256" key="2">
    <source>
        <dbReference type="ARBA" id="ARBA00023315"/>
    </source>
</evidence>
<gene>
    <name evidence="5" type="ORF">BCAL_2289</name>
</gene>
<dbReference type="CDD" id="cd04301">
    <property type="entry name" value="NAT_SF"/>
    <property type="match status" value="1"/>
</dbReference>
<dbReference type="GO" id="GO:0016747">
    <property type="term" value="F:acyltransferase activity, transferring groups other than amino-acyl groups"/>
    <property type="evidence" value="ECO:0007669"/>
    <property type="project" value="InterPro"/>
</dbReference>